<reference evidence="3 4" key="1">
    <citation type="submission" date="2019-05" db="EMBL/GenBank/DDBJ databases">
        <authorList>
            <person name="Zhou X."/>
        </authorList>
    </citation>
    <scope>NUCLEOTIDE SEQUENCE [LARGE SCALE GENOMIC DNA]</scope>
    <source>
        <strain evidence="3 4">DSM 432</strain>
    </source>
</reference>
<evidence type="ECO:0000313" key="4">
    <source>
        <dbReference type="Proteomes" id="UP000305131"/>
    </source>
</evidence>
<evidence type="ECO:0000256" key="1">
    <source>
        <dbReference type="SAM" id="MobiDB-lite"/>
    </source>
</evidence>
<organism evidence="3 4">
    <name type="scientific">Xanthobacter autotrophicus</name>
    <dbReference type="NCBI Taxonomy" id="280"/>
    <lineage>
        <taxon>Bacteria</taxon>
        <taxon>Pseudomonadati</taxon>
        <taxon>Pseudomonadota</taxon>
        <taxon>Alphaproteobacteria</taxon>
        <taxon>Hyphomicrobiales</taxon>
        <taxon>Xanthobacteraceae</taxon>
        <taxon>Xanthobacter</taxon>
    </lineage>
</organism>
<dbReference type="Pfam" id="PF12770">
    <property type="entry name" value="CHAT"/>
    <property type="match status" value="1"/>
</dbReference>
<feature type="domain" description="CHAT" evidence="2">
    <location>
        <begin position="420"/>
        <end position="745"/>
    </location>
</feature>
<feature type="compositionally biased region" description="Basic and acidic residues" evidence="1">
    <location>
        <begin position="60"/>
        <end position="69"/>
    </location>
</feature>
<name>A0A6C1KB63_XANAU</name>
<evidence type="ECO:0000259" key="2">
    <source>
        <dbReference type="Pfam" id="PF12770"/>
    </source>
</evidence>
<accession>A0A6C1KB63</accession>
<feature type="compositionally biased region" description="Basic residues" evidence="1">
    <location>
        <begin position="34"/>
        <end position="45"/>
    </location>
</feature>
<dbReference type="OrthoDB" id="9787760at2"/>
<proteinExistence type="predicted"/>
<dbReference type="AlphaFoldDB" id="A0A6C1KB63"/>
<gene>
    <name evidence="3" type="ORF">FBQ73_22590</name>
</gene>
<dbReference type="InterPro" id="IPR024983">
    <property type="entry name" value="CHAT_dom"/>
</dbReference>
<evidence type="ECO:0000313" key="3">
    <source>
        <dbReference type="EMBL" id="TLX40827.1"/>
    </source>
</evidence>
<feature type="compositionally biased region" description="Low complexity" evidence="1">
    <location>
        <begin position="135"/>
        <end position="149"/>
    </location>
</feature>
<feature type="region of interest" description="Disordered" evidence="1">
    <location>
        <begin position="1"/>
        <end position="88"/>
    </location>
</feature>
<comment type="caution">
    <text evidence="3">The sequence shown here is derived from an EMBL/GenBank/DDBJ whole genome shotgun (WGS) entry which is preliminary data.</text>
</comment>
<dbReference type="Proteomes" id="UP000305131">
    <property type="component" value="Unassembled WGS sequence"/>
</dbReference>
<sequence>MHAGRAPLGPGVGGQRGRGAPRPLRHGPPDHRQPVRARHRPRHLLPRSPGGYRRAGARLAPERLRHDPAGPRLRAPGGAHDADHVGQGWPVADRAAPYSRVRLATGRRYPAVALPPAATGRRVRFGRHPARHRPAGLPRSAGPRGAGRARPARRQSLRRGGRRCGHRRGAPVQPRSAAAGGKPVMRRVLRLILLGVCALGLIRPLGAQEPSPAQLRDEAFQAAQKAMLTSASMALAQLGVRFSAGSDELARLVRQRQDLVAAWKGADRALVKALSMAGGDSGVNKDVEARRAEASALQARIADSDRDMAARFPAYAELSQPQPVSIAATQALLGEDEALVLVFVGTREAFVWAVTRDEADWHRVPVTRDALVAQVKALRAGLDPAAVAVMRSALRDFGDTDVAGDGLAPRGHVGFSRAGAHELFRQILAPLDPLLAQRRRVFIVVERPFDALPFALLVTEAPQGEDTDPAALRETAWLIRRQGIVTLPSVSSLRSLRAAPATPAPLPFRGYGAPLLGGSGPPAQVASAAPDLTGALLRGGRVDLETVRGLSPLPQTEGELRRLAEALGAPTDAVQVGAAATKSAVLAADLSRYRILAFATHGLLAGDIPGLSEPALVFTPPAAEGADDGLLTASEAARLHLAADWVILSACNTAGSDGTPGSDGLSGLARAFFYAGARTLLVSHWPVRDDAAARMTTGTLAALRADPALSKAEAFRRATLALMADSSDPTLAHPAIWAPFVMVGEGR</sequence>
<feature type="region of interest" description="Disordered" evidence="1">
    <location>
        <begin position="128"/>
        <end position="180"/>
    </location>
</feature>
<dbReference type="EMBL" id="VAUP01000042">
    <property type="protein sequence ID" value="TLX40827.1"/>
    <property type="molecule type" value="Genomic_DNA"/>
</dbReference>
<protein>
    <submittedName>
        <fullName evidence="3">CHAT domain-containing protein</fullName>
    </submittedName>
</protein>
<feature type="compositionally biased region" description="Basic residues" evidence="1">
    <location>
        <begin position="150"/>
        <end position="169"/>
    </location>
</feature>